<reference evidence="2 3" key="1">
    <citation type="submission" date="2015-03" db="EMBL/GenBank/DDBJ databases">
        <authorList>
            <consortium name="Pathogen Informatics"/>
            <person name="Murphy D."/>
        </authorList>
    </citation>
    <scope>NUCLEOTIDE SEQUENCE [LARGE SCALE GENOMIC DNA]</scope>
    <source>
        <strain evidence="2 3">FE82747</strain>
    </source>
</reference>
<name>A0AA36LNM7_YERMO</name>
<dbReference type="RefSeq" id="WP_049678102.1">
    <property type="nucleotide sequence ID" value="NZ_CABMMJ010000001.1"/>
</dbReference>
<evidence type="ECO:0000259" key="1">
    <source>
        <dbReference type="Pfam" id="PF10111"/>
    </source>
</evidence>
<dbReference type="Gene3D" id="3.90.550.10">
    <property type="entry name" value="Spore Coat Polysaccharide Biosynthesis Protein SpsA, Chain A"/>
    <property type="match status" value="1"/>
</dbReference>
<dbReference type="Proteomes" id="UP000040841">
    <property type="component" value="Unassembled WGS sequence"/>
</dbReference>
<feature type="domain" description="Glycosyltransferase 2-like prokaryotic type" evidence="1">
    <location>
        <begin position="9"/>
        <end position="262"/>
    </location>
</feature>
<protein>
    <submittedName>
        <fullName evidence="2">Glycosyl transferase</fullName>
    </submittedName>
</protein>
<dbReference type="InterPro" id="IPR019290">
    <property type="entry name" value="GlycosylTrfase-like_prok"/>
</dbReference>
<dbReference type="Pfam" id="PF10111">
    <property type="entry name" value="Glyco_tranf_2_2"/>
    <property type="match status" value="1"/>
</dbReference>
<dbReference type="GO" id="GO:0000271">
    <property type="term" value="P:polysaccharide biosynthetic process"/>
    <property type="evidence" value="ECO:0007669"/>
    <property type="project" value="InterPro"/>
</dbReference>
<dbReference type="SUPFAM" id="SSF53448">
    <property type="entry name" value="Nucleotide-diphospho-sugar transferases"/>
    <property type="match status" value="1"/>
</dbReference>
<evidence type="ECO:0000313" key="3">
    <source>
        <dbReference type="Proteomes" id="UP000040841"/>
    </source>
</evidence>
<sequence length="726" mass="84652">MENFNFTVSVIIPVKHRDEYDICQRLLMKSKLEIPSNFNFIIVDFGSKSNKALEIKKTCYEIGFEYIYVDKPYNAWNASAARNIGIKKSKSDYLIFEDVDLYHTNDFYNRINIEIETLIESGDWPFFVIPVVYLTELGSDLVLQSLNSKLYSKMIGEIYKPTSDYIVHHAPASSFLICKRQDAINIGGYDESFEGWGFEDSDFWVRLLRKFKIERPRDFYQLDTRNYSKQVNWRGWRSLFRIFADLVANKGIYSFHIHHPIAEHRSTAIRAKNHKIFLENCKRYSADNYVATPLTDENRKKQLFLSKNPHSFNDEVFSYFTNPILIEERFISIFNLEKTIKDNNIESIVFNNPYGNELRLSIYHKAKELGIHTYVIERGALPWSIYIDENGFCAESTSYQEDNWKNLELTEERTIEVNKYINEIKNSGDSLEPQGNIIGGKNLKKKLFGDSENIKILFIALQSPSDTTTRYFCGDVLSYDNYLNEINMLPYLLPEDWKVVVKNHPLSIEKFSNEKMTNVDSYHIGDILSCCDAVALLNSGVGIMAQLYEKHVFAFGQAHYICEGINSQVRTANDIAEIISQENYTFDRVKSLKFISFLIRDFYSFASWIRREKKHTEKANLSISVDIEYNSVRIFNKCNFKFEKNNTIDIRESILFDRYRLDEYISKNPIKNNLSNEKTQVKALATIVPAEKKSGVNTKSPFARKIKKLAKNPKLFFFDAIKNRVN</sequence>
<dbReference type="GO" id="GO:0016740">
    <property type="term" value="F:transferase activity"/>
    <property type="evidence" value="ECO:0007669"/>
    <property type="project" value="UniProtKB-KW"/>
</dbReference>
<gene>
    <name evidence="2" type="ORF">ERS008502_01041</name>
</gene>
<dbReference type="Pfam" id="PF05159">
    <property type="entry name" value="Capsule_synth"/>
    <property type="match status" value="1"/>
</dbReference>
<dbReference type="AlphaFoldDB" id="A0AA36LNM7"/>
<evidence type="ECO:0000313" key="2">
    <source>
        <dbReference type="EMBL" id="CNH64616.1"/>
    </source>
</evidence>
<comment type="caution">
    <text evidence="2">The sequence shown here is derived from an EMBL/GenBank/DDBJ whole genome shotgun (WGS) entry which is preliminary data.</text>
</comment>
<accession>A0AA36LNM7</accession>
<dbReference type="InterPro" id="IPR007833">
    <property type="entry name" value="Capsule_polysaccharide_synth"/>
</dbReference>
<dbReference type="EMBL" id="CQBM01000001">
    <property type="protein sequence ID" value="CNH64616.1"/>
    <property type="molecule type" value="Genomic_DNA"/>
</dbReference>
<organism evidence="2 3">
    <name type="scientific">Yersinia mollaretii</name>
    <dbReference type="NCBI Taxonomy" id="33060"/>
    <lineage>
        <taxon>Bacteria</taxon>
        <taxon>Pseudomonadati</taxon>
        <taxon>Pseudomonadota</taxon>
        <taxon>Gammaproteobacteria</taxon>
        <taxon>Enterobacterales</taxon>
        <taxon>Yersiniaceae</taxon>
        <taxon>Yersinia</taxon>
    </lineage>
</organism>
<dbReference type="InterPro" id="IPR029044">
    <property type="entry name" value="Nucleotide-diphossugar_trans"/>
</dbReference>
<proteinExistence type="predicted"/>
<keyword evidence="2" id="KW-0808">Transferase</keyword>
<dbReference type="GO" id="GO:0015774">
    <property type="term" value="P:polysaccharide transport"/>
    <property type="evidence" value="ECO:0007669"/>
    <property type="project" value="InterPro"/>
</dbReference>